<comment type="caution">
    <text evidence="1">The sequence shown here is derived from an EMBL/GenBank/DDBJ whole genome shotgun (WGS) entry which is preliminary data.</text>
</comment>
<organism evidence="1 2">
    <name type="scientific">Rhynchophorus ferrugineus</name>
    <name type="common">Red palm weevil</name>
    <name type="synonym">Curculio ferrugineus</name>
    <dbReference type="NCBI Taxonomy" id="354439"/>
    <lineage>
        <taxon>Eukaryota</taxon>
        <taxon>Metazoa</taxon>
        <taxon>Ecdysozoa</taxon>
        <taxon>Arthropoda</taxon>
        <taxon>Hexapoda</taxon>
        <taxon>Insecta</taxon>
        <taxon>Pterygota</taxon>
        <taxon>Neoptera</taxon>
        <taxon>Endopterygota</taxon>
        <taxon>Coleoptera</taxon>
        <taxon>Polyphaga</taxon>
        <taxon>Cucujiformia</taxon>
        <taxon>Curculionidae</taxon>
        <taxon>Dryophthorinae</taxon>
        <taxon>Rhynchophorus</taxon>
    </lineage>
</organism>
<evidence type="ECO:0000313" key="1">
    <source>
        <dbReference type="EMBL" id="KAF7275382.1"/>
    </source>
</evidence>
<protein>
    <submittedName>
        <fullName evidence="1">Uncharacterized protein</fullName>
    </submittedName>
</protein>
<proteinExistence type="predicted"/>
<dbReference type="EMBL" id="JAACXV010010609">
    <property type="protein sequence ID" value="KAF7275382.1"/>
    <property type="molecule type" value="Genomic_DNA"/>
</dbReference>
<dbReference type="AlphaFoldDB" id="A0A834IJS0"/>
<dbReference type="Proteomes" id="UP000625711">
    <property type="component" value="Unassembled WGS sequence"/>
</dbReference>
<evidence type="ECO:0000313" key="2">
    <source>
        <dbReference type="Proteomes" id="UP000625711"/>
    </source>
</evidence>
<name>A0A834IJS0_RHYFE</name>
<gene>
    <name evidence="1" type="ORF">GWI33_011806</name>
</gene>
<keyword evidence="2" id="KW-1185">Reference proteome</keyword>
<accession>A0A834IJS0</accession>
<reference evidence="1" key="1">
    <citation type="submission" date="2020-08" db="EMBL/GenBank/DDBJ databases">
        <title>Genome sequencing and assembly of the red palm weevil Rhynchophorus ferrugineus.</title>
        <authorList>
            <person name="Dias G.B."/>
            <person name="Bergman C.M."/>
            <person name="Manee M."/>
        </authorList>
    </citation>
    <scope>NUCLEOTIDE SEQUENCE</scope>
    <source>
        <strain evidence="1">AA-2017</strain>
        <tissue evidence="1">Whole larva</tissue>
    </source>
</reference>
<sequence length="114" mass="12727">MLKIRHSTRFVLLRAAPYDTRIVDNASQLARAESPLSPGVVFRPPPPRPRVLKISEKTLGARSSFSAFVHFLISIKNGRGAATFASDCDTESDHPNFVRPPFFVFLFAVFQPLI</sequence>